<keyword evidence="4" id="KW-1185">Reference proteome</keyword>
<proteinExistence type="predicted"/>
<evidence type="ECO:0000313" key="4">
    <source>
        <dbReference type="Proteomes" id="UP000320390"/>
    </source>
</evidence>
<organism evidence="3 4">
    <name type="scientific">Saltatorellus ferox</name>
    <dbReference type="NCBI Taxonomy" id="2528018"/>
    <lineage>
        <taxon>Bacteria</taxon>
        <taxon>Pseudomonadati</taxon>
        <taxon>Planctomycetota</taxon>
        <taxon>Planctomycetia</taxon>
        <taxon>Planctomycetia incertae sedis</taxon>
        <taxon>Saltatorellus</taxon>
    </lineage>
</organism>
<dbReference type="InterPro" id="IPR029058">
    <property type="entry name" value="AB_hydrolase_fold"/>
</dbReference>
<dbReference type="Pfam" id="PF12740">
    <property type="entry name" value="PETase"/>
    <property type="match status" value="1"/>
</dbReference>
<dbReference type="EMBL" id="CP036434">
    <property type="protein sequence ID" value="QDV07571.1"/>
    <property type="molecule type" value="Genomic_DNA"/>
</dbReference>
<dbReference type="Proteomes" id="UP000320390">
    <property type="component" value="Chromosome"/>
</dbReference>
<dbReference type="InterPro" id="IPR041127">
    <property type="entry name" value="PET_hydrolase/cutinase-like"/>
</dbReference>
<evidence type="ECO:0000256" key="1">
    <source>
        <dbReference type="SAM" id="SignalP"/>
    </source>
</evidence>
<dbReference type="SUPFAM" id="SSF53474">
    <property type="entry name" value="alpha/beta-Hydrolases"/>
    <property type="match status" value="1"/>
</dbReference>
<feature type="signal peptide" evidence="1">
    <location>
        <begin position="1"/>
        <end position="27"/>
    </location>
</feature>
<reference evidence="3 4" key="1">
    <citation type="submission" date="2019-02" db="EMBL/GenBank/DDBJ databases">
        <title>Deep-cultivation of Planctomycetes and their phenomic and genomic characterization uncovers novel biology.</title>
        <authorList>
            <person name="Wiegand S."/>
            <person name="Jogler M."/>
            <person name="Boedeker C."/>
            <person name="Pinto D."/>
            <person name="Vollmers J."/>
            <person name="Rivas-Marin E."/>
            <person name="Kohn T."/>
            <person name="Peeters S.H."/>
            <person name="Heuer A."/>
            <person name="Rast P."/>
            <person name="Oberbeckmann S."/>
            <person name="Bunk B."/>
            <person name="Jeske O."/>
            <person name="Meyerdierks A."/>
            <person name="Storesund J.E."/>
            <person name="Kallscheuer N."/>
            <person name="Luecker S."/>
            <person name="Lage O.M."/>
            <person name="Pohl T."/>
            <person name="Merkel B.J."/>
            <person name="Hornburger P."/>
            <person name="Mueller R.-W."/>
            <person name="Bruemmer F."/>
            <person name="Labrenz M."/>
            <person name="Spormann A.M."/>
            <person name="Op den Camp H."/>
            <person name="Overmann J."/>
            <person name="Amann R."/>
            <person name="Jetten M.S.M."/>
            <person name="Mascher T."/>
            <person name="Medema M.H."/>
            <person name="Devos D.P."/>
            <person name="Kaster A.-K."/>
            <person name="Ovreas L."/>
            <person name="Rohde M."/>
            <person name="Galperin M.Y."/>
            <person name="Jogler C."/>
        </authorList>
    </citation>
    <scope>NUCLEOTIDE SEQUENCE [LARGE SCALE GENOMIC DNA]</scope>
    <source>
        <strain evidence="3 4">Poly30</strain>
    </source>
</reference>
<evidence type="ECO:0000313" key="3">
    <source>
        <dbReference type="EMBL" id="QDV07571.1"/>
    </source>
</evidence>
<dbReference type="GO" id="GO:0016787">
    <property type="term" value="F:hydrolase activity"/>
    <property type="evidence" value="ECO:0007669"/>
    <property type="project" value="UniProtKB-KW"/>
</dbReference>
<dbReference type="RefSeq" id="WP_145198713.1">
    <property type="nucleotide sequence ID" value="NZ_CP036434.1"/>
</dbReference>
<feature type="domain" description="PET hydrolase/cutinase-like" evidence="2">
    <location>
        <begin position="368"/>
        <end position="505"/>
    </location>
</feature>
<dbReference type="AlphaFoldDB" id="A0A518EU04"/>
<keyword evidence="1" id="KW-0732">Signal</keyword>
<evidence type="ECO:0000259" key="2">
    <source>
        <dbReference type="Pfam" id="PF12740"/>
    </source>
</evidence>
<sequence precursor="true">MNRSILAIHAVALFAASVTLAPSSATATPLLRSSAQGASLDQVGVPFCPGDGCPCGNESANSGCGNDGFDQDLTTGALLSSAGTGDVVADDLEILISGIAPGAATVLFMGSPANSVRNGDGLLCIGAGSSGLYRFPIRTADSAGTVTYGQIVATSQAFGAGALQPGDTRAFQAFYRDAMGPCGAAFNATSALSVTFSAATPTRPVEVEMGGRPLAQFPHFERVDALNEGDTLSLTLDGTPIAQSTGMNVDIYVVAARSAREWALDATLVDARGSAQAIAVIGGAATNAIFTLDAGTLTGTPAPGPGGDRVGTAYDLVVDVDRDGLLGPGDLIDGGGDEPALIIARDTVQPSQHAVTSVLFNGGSLRRQKIYYPSDIATMGAVPLVVVSHGNGHNYQWYDYIGEHLASYGYVVMSHENNTMPGIESASLTTLVNTDLFLAELGTIAGGVLDGHVDARNIAWIGHSRGAEGVARAYQRLTLQEYVPDHYGASDIRLISSMAPTVFLGLNLSNPRGVPYHVWTGSADDDVTGAAGSSGIVRSFVLHERAAGERMVTALHGAGHAVFHDEGHGGRVADGPCLLTFNEAHQIIRAHFTALMAHYLRREPGVKDFFWRQYESFAPIGRPQSSCVTVNLEYRDSPLAGNFFVEDTQTNPDEFLSSSGGAVSFDVTDLTEERLRDTNGSMSAGTSDRFNGMSRVKGNLDDSRGITFRWDAPSFLRYEVPSGARDLRGGRFLSFRATQVTREAGTVAALEDLDFEVSLIDGAGRSSTIAIGAYGGGIEEPYQRTGDGTGVGWSNEFETIRIRLNDFSMDGSALDLSDIAAIQFDFGRPGLPTEGHLGFDDLHITAR</sequence>
<gene>
    <name evidence="3" type="ORF">Poly30_30970</name>
</gene>
<protein>
    <submittedName>
        <fullName evidence="3">Alpha/beta hydrolase family protein</fullName>
    </submittedName>
</protein>
<feature type="chain" id="PRO_5022202391" evidence="1">
    <location>
        <begin position="28"/>
        <end position="847"/>
    </location>
</feature>
<dbReference type="OrthoDB" id="266977at2"/>
<keyword evidence="3" id="KW-0378">Hydrolase</keyword>
<dbReference type="Gene3D" id="3.40.50.1820">
    <property type="entry name" value="alpha/beta hydrolase"/>
    <property type="match status" value="1"/>
</dbReference>
<name>A0A518EU04_9BACT</name>
<accession>A0A518EU04</accession>